<dbReference type="Gene3D" id="3.60.10.10">
    <property type="entry name" value="Endonuclease/exonuclease/phosphatase"/>
    <property type="match status" value="1"/>
</dbReference>
<dbReference type="InterPro" id="IPR000668">
    <property type="entry name" value="Peptidase_C1A_C"/>
</dbReference>
<accession>A0A8J6HHY3</accession>
<dbReference type="InterPro" id="IPR036875">
    <property type="entry name" value="Znf_CCHC_sf"/>
</dbReference>
<evidence type="ECO:0000256" key="6">
    <source>
        <dbReference type="ARBA" id="ARBA00023157"/>
    </source>
</evidence>
<comment type="caution">
    <text evidence="11">The sequence shown here is derived from an EMBL/GenBank/DDBJ whole genome shotgun (WGS) entry which is preliminary data.</text>
</comment>
<dbReference type="CDD" id="cd02620">
    <property type="entry name" value="Peptidase_C1A_CathepsinB"/>
    <property type="match status" value="1"/>
</dbReference>
<feature type="domain" description="Reverse transcriptase" evidence="10">
    <location>
        <begin position="1115"/>
        <end position="1359"/>
    </location>
</feature>
<dbReference type="GO" id="GO:0008234">
    <property type="term" value="F:cysteine-type peptidase activity"/>
    <property type="evidence" value="ECO:0007669"/>
    <property type="project" value="UniProtKB-KW"/>
</dbReference>
<evidence type="ECO:0000256" key="4">
    <source>
        <dbReference type="ARBA" id="ARBA00022807"/>
    </source>
</evidence>
<dbReference type="FunFam" id="3.90.70.10:FF:000031">
    <property type="entry name" value="Cathepsin B"/>
    <property type="match status" value="2"/>
</dbReference>
<dbReference type="CDD" id="cd01650">
    <property type="entry name" value="RT_nLTR_like"/>
    <property type="match status" value="1"/>
</dbReference>
<keyword evidence="7" id="KW-0862">Zinc</keyword>
<feature type="region of interest" description="Disordered" evidence="8">
    <location>
        <begin position="519"/>
        <end position="584"/>
    </location>
</feature>
<dbReference type="SUPFAM" id="SSF54001">
    <property type="entry name" value="Cysteine proteinases"/>
    <property type="match status" value="3"/>
</dbReference>
<evidence type="ECO:0000313" key="12">
    <source>
        <dbReference type="Proteomes" id="UP000719412"/>
    </source>
</evidence>
<dbReference type="InterPro" id="IPR038765">
    <property type="entry name" value="Papain-like_cys_pep_sf"/>
</dbReference>
<keyword evidence="2" id="KW-0732">Signal</keyword>
<dbReference type="InterPro" id="IPR000477">
    <property type="entry name" value="RT_dom"/>
</dbReference>
<feature type="compositionally biased region" description="Polar residues" evidence="8">
    <location>
        <begin position="443"/>
        <end position="452"/>
    </location>
</feature>
<dbReference type="PROSITE" id="PS50878">
    <property type="entry name" value="RT_POL"/>
    <property type="match status" value="1"/>
</dbReference>
<dbReference type="GO" id="GO:0008270">
    <property type="term" value="F:zinc ion binding"/>
    <property type="evidence" value="ECO:0007669"/>
    <property type="project" value="UniProtKB-KW"/>
</dbReference>
<keyword evidence="12" id="KW-1185">Reference proteome</keyword>
<keyword evidence="7" id="KW-0479">Metal-binding</keyword>
<evidence type="ECO:0000256" key="7">
    <source>
        <dbReference type="PROSITE-ProRule" id="PRU00047"/>
    </source>
</evidence>
<dbReference type="SMART" id="SM00645">
    <property type="entry name" value="Pept_C1"/>
    <property type="match status" value="2"/>
</dbReference>
<dbReference type="PANTHER" id="PTHR47510:SF3">
    <property type="entry name" value="ENDO_EXONUCLEASE_PHOSPHATASE DOMAIN-CONTAINING PROTEIN"/>
    <property type="match status" value="1"/>
</dbReference>
<sequence>MSDISDSENEVDIVEETLNVGILIEPMKNLWITLLVTVLAVQPGVAVFNPPDQFWHHVQHNDKYYEWDSRIRKSTEKLYERFRKRKHAEELDDLPMLKHKLESLPDIPKSFYSLDKWPACRDSFRKDNVDEGSCDASWAIIAASMLSDRLCIESNGSRTNRLSAEDLLACCSECATQQNGCGEGVVQKVFQFWMGQGIVSEGCMPYSKSSLVNQKSSDCELRCTNPKFRTNSYKRDKHFGSLSYRLPNDELQILVEMIKHGPVVAEMTVYEDLLYYSNGKIKRIYEHVVGEKIGTDLVKIIGWDSEHSVTAETNYEEPVKYWIIETSWDDEWASKGFKIVRGTNQCGIESKVRAGRKLPWLDKDEYLEIRAPPSPRSAERRSLLVAPIWFIIIPWLEKEESVDEACQGQSHRVGLTAIGGQGRSSSGRHNAKNQPQKADDGQKNSSGKTGSQLPLDKCLESQDQPHQIQQHPDDVAPPDDTIGLPDSVVLKLDNTNYRIFMTFDDICFKCKRIGHYASDCPQDRDADLETSTPNKNPTTHATTDTLAGKRQMMDDDETELSPSNSTNANSDSTGKSKKIRSSDSVESLTSTSELLMLAKDAVNNSEQYPIDFDQMVEFMEKVSGETDILALVRSFTNDTQGVINLLHDVYNVVPHKNIKNKCRKIQRRIRKALLSKDSVSADDLNLSTIVGEPIAYTNIASLLAKYDDFCAFVGRDEPSIILLTETWLSSSIPDSLVSIRGYTLFRRDRFGKRGGGVCMYFANRVLTNFKIQPISGDFRGIEALFLGVHSKTVSFVLGCVYRPPSSSISDDKILIDFIKATYVNLYRNPQGSDSIRHHPLWIISSDDNSLTNLKYLSPIGISDHVTLGIELQIYSCPRLKTVSFERTVVEWAAVNQHLSVVDWNLLLSNNNWKVFKTTLQDTIAQHTTRVTFKRSSKKPWIDSKILKLIRKKRSLWRTFRRTGAEADYKTHRAFSNKLSTTIKEARTRYEASIANSKDTKHFHKHIRTQLSGPVGTPQVRDITGSVTDNSDVVADIFADVFSKVFTKESRDRIPAVPGPPNSTFLSDIDFLETVVCEKIRKLKVSKSPGPDLITAKVLSNCAAELSVPLSVFMKQSFRSGVLPPDWRSAILRPIFKKVVKVMESIIYDQVVRFLLDCDLIPLQQHGFLPGKSIQSNLLACLADWTRKVDNGNSVDVLYLDFSKAFDRVPKRRLISKLQHLGISGNLLAWINAFLSKRTFCVRVGESYSRPVRVHSGVPQGSVLGPLLFRAYTADLGCILRSPFAMYADDIKEYNISNQSMALEQDLLAIHDWFCDWLLPLNSDKCGVLHIGNTNPKHIYRINGKELASFDNYRDLGVTVSFDLSWSNHILKITKKANSMLFLLNKVFRKSSPAIFAKLYKTYVRPVLEFANCVWTPVLQRDIQLLESVQRRATRVPFGRSRPPARLSLMGIPSLSARRVRGDLLVVFRALSSEQSPIRHLFTLHEGGRTRGHSLKLLKDSSSHNGHSTNGCHRICTNKDYGTVYNEDKRLGFLRYRLPNSEKQIQMEMMSHGPVAAVMTVYKDFFFYKEVFNPPDQFWRHVQHNDKYYEWDSGKGKATDKLYDCFRKRKHVEEQDDLPVLKHKFGSPPDIPKSYHSFNKWHACRDVLRDDSVDEGSCDASWAMIPASMLSDRLCIESNGSFTTRLSPEDLLACCSECATQQNGSGGGVVQKVFQFWMGQGIVSGGPYNKSEGCMPYSKSSFVDQKSSKCELRCTNPKFRTSYKRDKHFGSLSYRLPNDELQIQVEIIKHGPVVAEITVYEDLLYYTWGTYEHVVGEKIGTEVVKIVGWDSRESVTAQTDDDRVNYWTVVTSWGNEWGRDGVFDIVRGTNQCGIESKVRAGRRFPWLDKDEYLEIRALPSPRSADLVLGAVAHGWKGRSLWTKLAKAKAIEWNWTRLVDGDFQAQGLISLRSVRSSGLEIDVRVRAREFVGDPGLVVDGPIADGERDILVVRTK</sequence>
<gene>
    <name evidence="11" type="ORF">GEV33_008214</name>
</gene>
<keyword evidence="5" id="KW-0865">Zymogen</keyword>
<evidence type="ECO:0000256" key="3">
    <source>
        <dbReference type="ARBA" id="ARBA00022801"/>
    </source>
</evidence>
<dbReference type="Pfam" id="PF00112">
    <property type="entry name" value="Peptidase_C1"/>
    <property type="match status" value="2"/>
</dbReference>
<dbReference type="Pfam" id="PF00098">
    <property type="entry name" value="zf-CCHC"/>
    <property type="match status" value="1"/>
</dbReference>
<dbReference type="PANTHER" id="PTHR47510">
    <property type="entry name" value="REVERSE TRANSCRIPTASE DOMAIN-CONTAINING PROTEIN"/>
    <property type="match status" value="1"/>
</dbReference>
<feature type="compositionally biased region" description="Polar residues" evidence="8">
    <location>
        <begin position="529"/>
        <end position="545"/>
    </location>
</feature>
<reference evidence="11" key="2">
    <citation type="submission" date="2021-08" db="EMBL/GenBank/DDBJ databases">
        <authorList>
            <person name="Eriksson T."/>
        </authorList>
    </citation>
    <scope>NUCLEOTIDE SEQUENCE</scope>
    <source>
        <strain evidence="11">Stoneville</strain>
        <tissue evidence="11">Whole head</tissue>
    </source>
</reference>
<feature type="domain" description="CCHC-type" evidence="9">
    <location>
        <begin position="507"/>
        <end position="522"/>
    </location>
</feature>
<dbReference type="Pfam" id="PF00078">
    <property type="entry name" value="RVT_1"/>
    <property type="match status" value="1"/>
</dbReference>
<evidence type="ECO:0000259" key="10">
    <source>
        <dbReference type="PROSITE" id="PS50878"/>
    </source>
</evidence>
<dbReference type="PRINTS" id="PR01345">
    <property type="entry name" value="CERVTRCPTASE"/>
</dbReference>
<dbReference type="GO" id="GO:0003676">
    <property type="term" value="F:nucleic acid binding"/>
    <property type="evidence" value="ECO:0007669"/>
    <property type="project" value="InterPro"/>
</dbReference>
<dbReference type="Proteomes" id="UP000719412">
    <property type="component" value="Unassembled WGS sequence"/>
</dbReference>
<evidence type="ECO:0000313" key="11">
    <source>
        <dbReference type="EMBL" id="KAH0814577.1"/>
    </source>
</evidence>
<keyword evidence="4" id="KW-0788">Thiol protease</keyword>
<feature type="region of interest" description="Disordered" evidence="8">
    <location>
        <begin position="416"/>
        <end position="482"/>
    </location>
</feature>
<keyword evidence="6" id="KW-1015">Disulfide bond</keyword>
<dbReference type="EMBL" id="JABDTM020024148">
    <property type="protein sequence ID" value="KAH0814577.1"/>
    <property type="molecule type" value="Genomic_DNA"/>
</dbReference>
<proteinExistence type="predicted"/>
<dbReference type="InterPro" id="IPR036691">
    <property type="entry name" value="Endo/exonu/phosph_ase_sf"/>
</dbReference>
<dbReference type="GO" id="GO:0006508">
    <property type="term" value="P:proteolysis"/>
    <property type="evidence" value="ECO:0007669"/>
    <property type="project" value="UniProtKB-KW"/>
</dbReference>
<dbReference type="SUPFAM" id="SSF56219">
    <property type="entry name" value="DNase I-like"/>
    <property type="match status" value="1"/>
</dbReference>
<evidence type="ECO:0000256" key="5">
    <source>
        <dbReference type="ARBA" id="ARBA00023145"/>
    </source>
</evidence>
<dbReference type="Gene3D" id="3.90.70.10">
    <property type="entry name" value="Cysteine proteinases"/>
    <property type="match status" value="3"/>
</dbReference>
<keyword evidence="3" id="KW-0378">Hydrolase</keyword>
<evidence type="ECO:0000256" key="2">
    <source>
        <dbReference type="ARBA" id="ARBA00022729"/>
    </source>
</evidence>
<dbReference type="PROSITE" id="PS50158">
    <property type="entry name" value="ZF_CCHC"/>
    <property type="match status" value="1"/>
</dbReference>
<keyword evidence="7" id="KW-0863">Zinc-finger</keyword>
<dbReference type="SMART" id="SM00343">
    <property type="entry name" value="ZnF_C2HC"/>
    <property type="match status" value="1"/>
</dbReference>
<dbReference type="InterPro" id="IPR001878">
    <property type="entry name" value="Znf_CCHC"/>
</dbReference>
<dbReference type="SUPFAM" id="SSF57756">
    <property type="entry name" value="Retrovirus zinc finger-like domains"/>
    <property type="match status" value="1"/>
</dbReference>
<evidence type="ECO:0000259" key="9">
    <source>
        <dbReference type="PROSITE" id="PS50158"/>
    </source>
</evidence>
<keyword evidence="1" id="KW-0645">Protease</keyword>
<reference evidence="11" key="1">
    <citation type="journal article" date="2020" name="J Insects Food Feed">
        <title>The yellow mealworm (Tenebrio molitor) genome: a resource for the emerging insects as food and feed industry.</title>
        <authorList>
            <person name="Eriksson T."/>
            <person name="Andere A."/>
            <person name="Kelstrup H."/>
            <person name="Emery V."/>
            <person name="Picard C."/>
        </authorList>
    </citation>
    <scope>NUCLEOTIDE SEQUENCE</scope>
    <source>
        <strain evidence="11">Stoneville</strain>
        <tissue evidence="11">Whole head</tissue>
    </source>
</reference>
<name>A0A8J6HHY3_TENMO</name>
<feature type="compositionally biased region" description="Polar residues" evidence="8">
    <location>
        <begin position="560"/>
        <end position="573"/>
    </location>
</feature>
<organism evidence="11 12">
    <name type="scientific">Tenebrio molitor</name>
    <name type="common">Yellow mealworm beetle</name>
    <dbReference type="NCBI Taxonomy" id="7067"/>
    <lineage>
        <taxon>Eukaryota</taxon>
        <taxon>Metazoa</taxon>
        <taxon>Ecdysozoa</taxon>
        <taxon>Arthropoda</taxon>
        <taxon>Hexapoda</taxon>
        <taxon>Insecta</taxon>
        <taxon>Pterygota</taxon>
        <taxon>Neoptera</taxon>
        <taxon>Endopterygota</taxon>
        <taxon>Coleoptera</taxon>
        <taxon>Polyphaga</taxon>
        <taxon>Cucujiformia</taxon>
        <taxon>Tenebrionidae</taxon>
        <taxon>Tenebrio</taxon>
    </lineage>
</organism>
<dbReference type="Gene3D" id="4.10.60.10">
    <property type="entry name" value="Zinc finger, CCHC-type"/>
    <property type="match status" value="1"/>
</dbReference>
<protein>
    <submittedName>
        <fullName evidence="11">Uncharacterized protein</fullName>
    </submittedName>
</protein>
<evidence type="ECO:0000256" key="8">
    <source>
        <dbReference type="SAM" id="MobiDB-lite"/>
    </source>
</evidence>
<evidence type="ECO:0000256" key="1">
    <source>
        <dbReference type="ARBA" id="ARBA00022670"/>
    </source>
</evidence>
<feature type="compositionally biased region" description="Polar residues" evidence="8">
    <location>
        <begin position="423"/>
        <end position="436"/>
    </location>
</feature>